<comment type="caution">
    <text evidence="1">The sequence shown here is derived from an EMBL/GenBank/DDBJ whole genome shotgun (WGS) entry which is preliminary data.</text>
</comment>
<name>A0A8S1TNT9_9CILI</name>
<evidence type="ECO:0000313" key="2">
    <source>
        <dbReference type="Proteomes" id="UP000689195"/>
    </source>
</evidence>
<sequence>MGKKFHNYYCIFFQEDVECNKYASYSQGLVHISQKMQFKLEKKIINNIEKVAAIKKNYQQREGRQYDPSFLRDLSLIQQQKNTISIITQQIC</sequence>
<dbReference type="AlphaFoldDB" id="A0A8S1TNT9"/>
<keyword evidence="2" id="KW-1185">Reference proteome</keyword>
<protein>
    <submittedName>
        <fullName evidence="1">Uncharacterized protein</fullName>
    </submittedName>
</protein>
<organism evidence="1 2">
    <name type="scientific">Paramecium pentaurelia</name>
    <dbReference type="NCBI Taxonomy" id="43138"/>
    <lineage>
        <taxon>Eukaryota</taxon>
        <taxon>Sar</taxon>
        <taxon>Alveolata</taxon>
        <taxon>Ciliophora</taxon>
        <taxon>Intramacronucleata</taxon>
        <taxon>Oligohymenophorea</taxon>
        <taxon>Peniculida</taxon>
        <taxon>Parameciidae</taxon>
        <taxon>Paramecium</taxon>
    </lineage>
</organism>
<dbReference type="Proteomes" id="UP000689195">
    <property type="component" value="Unassembled WGS sequence"/>
</dbReference>
<gene>
    <name evidence="1" type="ORF">PPENT_87.1.T0240340</name>
</gene>
<dbReference type="EMBL" id="CAJJDO010000024">
    <property type="protein sequence ID" value="CAD8153663.1"/>
    <property type="molecule type" value="Genomic_DNA"/>
</dbReference>
<accession>A0A8S1TNT9</accession>
<proteinExistence type="predicted"/>
<reference evidence="1" key="1">
    <citation type="submission" date="2021-01" db="EMBL/GenBank/DDBJ databases">
        <authorList>
            <consortium name="Genoscope - CEA"/>
            <person name="William W."/>
        </authorList>
    </citation>
    <scope>NUCLEOTIDE SEQUENCE</scope>
</reference>
<evidence type="ECO:0000313" key="1">
    <source>
        <dbReference type="EMBL" id="CAD8153663.1"/>
    </source>
</evidence>